<dbReference type="RefSeq" id="WP_123771490.1">
    <property type="nucleotide sequence ID" value="NZ_RKQN01000008.1"/>
</dbReference>
<gene>
    <name evidence="1" type="ORF">EDC50_3174</name>
</gene>
<evidence type="ECO:0008006" key="3">
    <source>
        <dbReference type="Google" id="ProtNLM"/>
    </source>
</evidence>
<comment type="caution">
    <text evidence="1">The sequence shown here is derived from an EMBL/GenBank/DDBJ whole genome shotgun (WGS) entry which is preliminary data.</text>
</comment>
<dbReference type="EMBL" id="RKQN01000008">
    <property type="protein sequence ID" value="RPE74645.1"/>
    <property type="molecule type" value="Genomic_DNA"/>
</dbReference>
<dbReference type="Proteomes" id="UP000269708">
    <property type="component" value="Unassembled WGS sequence"/>
</dbReference>
<name>A0A3N4V0H8_9GAMM</name>
<organism evidence="1 2">
    <name type="scientific">Vulcaniibacterium tengchongense</name>
    <dbReference type="NCBI Taxonomy" id="1273429"/>
    <lineage>
        <taxon>Bacteria</taxon>
        <taxon>Pseudomonadati</taxon>
        <taxon>Pseudomonadota</taxon>
        <taxon>Gammaproteobacteria</taxon>
        <taxon>Lysobacterales</taxon>
        <taxon>Lysobacteraceae</taxon>
        <taxon>Vulcaniibacterium</taxon>
    </lineage>
</organism>
<protein>
    <recommendedName>
        <fullName evidence="3">ArsR family transcriptional regulator</fullName>
    </recommendedName>
</protein>
<proteinExistence type="predicted"/>
<reference evidence="1 2" key="1">
    <citation type="submission" date="2018-11" db="EMBL/GenBank/DDBJ databases">
        <title>Genomic Encyclopedia of Type Strains, Phase IV (KMG-IV): sequencing the most valuable type-strain genomes for metagenomic binning, comparative biology and taxonomic classification.</title>
        <authorList>
            <person name="Goeker M."/>
        </authorList>
    </citation>
    <scope>NUCLEOTIDE SEQUENCE [LARGE SCALE GENOMIC DNA]</scope>
    <source>
        <strain evidence="1 2">DSM 25623</strain>
    </source>
</reference>
<evidence type="ECO:0000313" key="1">
    <source>
        <dbReference type="EMBL" id="RPE74645.1"/>
    </source>
</evidence>
<accession>A0A3N4V0H8</accession>
<evidence type="ECO:0000313" key="2">
    <source>
        <dbReference type="Proteomes" id="UP000269708"/>
    </source>
</evidence>
<keyword evidence="2" id="KW-1185">Reference proteome</keyword>
<dbReference type="AlphaFoldDB" id="A0A3N4V0H8"/>
<sequence>MHRTIELAALPSTLQLCLQTADRCGGLVQVTPRGAFVPRMFHAQEVGARYAAGDVAALLALGLLARSSRSDNFVRATDAGVELLNTGYCRSEVA</sequence>